<dbReference type="InterPro" id="IPR008271">
    <property type="entry name" value="Ser/Thr_kinase_AS"/>
</dbReference>
<feature type="region of interest" description="Disordered" evidence="9">
    <location>
        <begin position="124"/>
        <end position="143"/>
    </location>
</feature>
<keyword evidence="5 7" id="KW-0067">ATP-binding</keyword>
<feature type="domain" description="Protein kinase" evidence="10">
    <location>
        <begin position="60"/>
        <end position="457"/>
    </location>
</feature>
<dbReference type="GO" id="GO:0004674">
    <property type="term" value="F:protein serine/threonine kinase activity"/>
    <property type="evidence" value="ECO:0007669"/>
    <property type="project" value="TreeGrafter"/>
</dbReference>
<dbReference type="InterPro" id="IPR036457">
    <property type="entry name" value="PPM-type-like_dom_sf"/>
</dbReference>
<evidence type="ECO:0000256" key="5">
    <source>
        <dbReference type="ARBA" id="ARBA00022840"/>
    </source>
</evidence>
<dbReference type="Pfam" id="PF00481">
    <property type="entry name" value="PP2C"/>
    <property type="match status" value="1"/>
</dbReference>
<dbReference type="InterPro" id="IPR001932">
    <property type="entry name" value="PPM-type_phosphatase-like_dom"/>
</dbReference>
<evidence type="ECO:0000256" key="7">
    <source>
        <dbReference type="PROSITE-ProRule" id="PRU10141"/>
    </source>
</evidence>
<dbReference type="InterPro" id="IPR000222">
    <property type="entry name" value="PP2C_BS"/>
</dbReference>
<dbReference type="GO" id="GO:0044773">
    <property type="term" value="P:mitotic DNA damage checkpoint signaling"/>
    <property type="evidence" value="ECO:0007669"/>
    <property type="project" value="TreeGrafter"/>
</dbReference>
<dbReference type="GO" id="GO:0005737">
    <property type="term" value="C:cytoplasm"/>
    <property type="evidence" value="ECO:0007669"/>
    <property type="project" value="TreeGrafter"/>
</dbReference>
<comment type="subcellular location">
    <subcellularLocation>
        <location evidence="1">Membrane</location>
        <topology evidence="1">Peripheral membrane protein</topology>
    </subcellularLocation>
</comment>
<dbReference type="GO" id="GO:0046872">
    <property type="term" value="F:metal ion binding"/>
    <property type="evidence" value="ECO:0007669"/>
    <property type="project" value="UniProtKB-KW"/>
</dbReference>
<dbReference type="PANTHER" id="PTHR44167:SF24">
    <property type="entry name" value="SERINE_THREONINE-PROTEIN KINASE CHK2"/>
    <property type="match status" value="1"/>
</dbReference>
<protein>
    <recommendedName>
        <fullName evidence="14">Protein kinase domain-containing protein</fullName>
    </recommendedName>
</protein>
<dbReference type="PROSITE" id="PS50011">
    <property type="entry name" value="PROTEIN_KINASE_DOM"/>
    <property type="match status" value="1"/>
</dbReference>
<dbReference type="Pfam" id="PF00069">
    <property type="entry name" value="Pkinase"/>
    <property type="match status" value="1"/>
</dbReference>
<dbReference type="SMART" id="SM00332">
    <property type="entry name" value="PP2Cc"/>
    <property type="match status" value="1"/>
</dbReference>
<evidence type="ECO:0000256" key="1">
    <source>
        <dbReference type="ARBA" id="ARBA00004170"/>
    </source>
</evidence>
<evidence type="ECO:0000313" key="13">
    <source>
        <dbReference type="Proteomes" id="UP000266841"/>
    </source>
</evidence>
<dbReference type="GO" id="GO:0005524">
    <property type="term" value="F:ATP binding"/>
    <property type="evidence" value="ECO:0007669"/>
    <property type="project" value="UniProtKB-UniRule"/>
</dbReference>
<sequence length="939" mass="103065">MKRGRILLSAISIADSVGAWIPGSRKKYYPSHQLSVTSSSVAELTTERESSRVDYSSYELSIGKRIGSGSYGTVHVGHLTPKDGKGGEKISCIAKRAWSVDEIESDVPARIFDSERPKNKIANQGTGLASAAPDSQVVEELGDDEKKTRAKRCLHYFEVERHCFEKIEESDADLRATPAFLGVHKDQRSDDLEEIIDGYDSSGNEWMTFEFISSDEGSPAPTLLDAMELDWKDQHIGNKNHHLYDIQMAMKLDEDATFGDTLDAVFVSILEDLKLIHSLNIVHRDLKPGNLICDGANQRLRLIDLGSAADLDPSSPAKGGSVFGNFFSGEKRVGYDEGIVAISPVYCAPETFIKLNDNPLSFDIFSAGLIVMQLIFNLLDERTDVGFLQQVKSCNYDLDLWLEKELVTKLRPAGFDEGLEYLGERRGMFGLLKRMFEPNPLKRITASDALDKLVTILQLKNAEVDWDDDTIVQVAQDEAYFEEVIANFEAGCGFTFDDDIAAGQANIPRPLHFLASFKKRVPVGLFLSEASEVEQDDMTADEWSQWQQATEASLPGEVFVKGWEDCSQADDLGLFEIGDRLRGVGELPFVDGGFEQAIKLGKGLGRVEAGEEIRRTRSVSRDTAMPNVVGATNAQLLLVLHEIKTADQDVLLAGVFDGHAGTAASESCQRVLPSFFTVELSNSGADDIEGALERSWESTCDTYRNGCDENGECIVDYDPREGVLFAETGSENLVVAGTTATVAAFGLSSRGTGEMTVLNCGDSRTLVIGEPQSARESFVVFETRDHSPDDELEIERLKRGQEEGLDYSIPMCSASGSFMVVGDFQYALARSLEGSFVTGRCSRLNFKCPDSLLLTTSLINNFFSIADKGITSEADVTRIDLVNSMADRDDCAVVLACDGLFEVMSNEEVGREVVRMRRAGYNAGDIGKSLKLLTSCFSS</sequence>
<dbReference type="SUPFAM" id="SSF56112">
    <property type="entry name" value="Protein kinase-like (PK-like)"/>
    <property type="match status" value="2"/>
</dbReference>
<feature type="binding site" evidence="7">
    <location>
        <position position="95"/>
    </location>
    <ligand>
        <name>ATP</name>
        <dbReference type="ChEBI" id="CHEBI:30616"/>
    </ligand>
</feature>
<dbReference type="OrthoDB" id="10264738at2759"/>
<name>K0T7L8_THAOC</name>
<dbReference type="CDD" id="cd00143">
    <property type="entry name" value="PP2Cc"/>
    <property type="match status" value="1"/>
</dbReference>
<evidence type="ECO:0000259" key="11">
    <source>
        <dbReference type="PROSITE" id="PS51746"/>
    </source>
</evidence>
<dbReference type="PROSITE" id="PS00108">
    <property type="entry name" value="PROTEIN_KINASE_ST"/>
    <property type="match status" value="1"/>
</dbReference>
<keyword evidence="13" id="KW-1185">Reference proteome</keyword>
<dbReference type="OMA" id="FEVERHC"/>
<dbReference type="Gene3D" id="3.60.40.10">
    <property type="entry name" value="PPM-type phosphatase domain"/>
    <property type="match status" value="1"/>
</dbReference>
<dbReference type="PROSITE" id="PS01032">
    <property type="entry name" value="PPM_1"/>
    <property type="match status" value="1"/>
</dbReference>
<evidence type="ECO:0000256" key="8">
    <source>
        <dbReference type="RuleBase" id="RU003465"/>
    </source>
</evidence>
<dbReference type="GO" id="GO:0005634">
    <property type="term" value="C:nucleus"/>
    <property type="evidence" value="ECO:0007669"/>
    <property type="project" value="TreeGrafter"/>
</dbReference>
<evidence type="ECO:0008006" key="14">
    <source>
        <dbReference type="Google" id="ProtNLM"/>
    </source>
</evidence>
<dbReference type="InterPro" id="IPR000719">
    <property type="entry name" value="Prot_kinase_dom"/>
</dbReference>
<dbReference type="eggNOG" id="KOG0594">
    <property type="taxonomic scope" value="Eukaryota"/>
</dbReference>
<dbReference type="EMBL" id="AGNL01004365">
    <property type="protein sequence ID" value="EJK73600.1"/>
    <property type="molecule type" value="Genomic_DNA"/>
</dbReference>
<evidence type="ECO:0000313" key="12">
    <source>
        <dbReference type="EMBL" id="EJK73600.1"/>
    </source>
</evidence>
<dbReference type="PROSITE" id="PS51746">
    <property type="entry name" value="PPM_2"/>
    <property type="match status" value="1"/>
</dbReference>
<dbReference type="AlphaFoldDB" id="K0T7L8"/>
<keyword evidence="3 7" id="KW-0547">Nucleotide-binding</keyword>
<feature type="domain" description="PPM-type phosphatase" evidence="11">
    <location>
        <begin position="628"/>
        <end position="939"/>
    </location>
</feature>
<dbReference type="Proteomes" id="UP000266841">
    <property type="component" value="Unassembled WGS sequence"/>
</dbReference>
<comment type="similarity">
    <text evidence="8">Belongs to the PP2C family.</text>
</comment>
<gene>
    <name evidence="12" type="ORF">THAOC_04769</name>
</gene>
<dbReference type="InterPro" id="IPR011009">
    <property type="entry name" value="Kinase-like_dom_sf"/>
</dbReference>
<evidence type="ECO:0000256" key="6">
    <source>
        <dbReference type="ARBA" id="ARBA00022912"/>
    </source>
</evidence>
<evidence type="ECO:0000256" key="9">
    <source>
        <dbReference type="SAM" id="MobiDB-lite"/>
    </source>
</evidence>
<dbReference type="InterPro" id="IPR017441">
    <property type="entry name" value="Protein_kinase_ATP_BS"/>
</dbReference>
<comment type="caution">
    <text evidence="12">The sequence shown here is derived from an EMBL/GenBank/DDBJ whole genome shotgun (WGS) entry which is preliminary data.</text>
</comment>
<organism evidence="12 13">
    <name type="scientific">Thalassiosira oceanica</name>
    <name type="common">Marine diatom</name>
    <dbReference type="NCBI Taxonomy" id="159749"/>
    <lineage>
        <taxon>Eukaryota</taxon>
        <taxon>Sar</taxon>
        <taxon>Stramenopiles</taxon>
        <taxon>Ochrophyta</taxon>
        <taxon>Bacillariophyta</taxon>
        <taxon>Coscinodiscophyceae</taxon>
        <taxon>Thalassiosirophycidae</taxon>
        <taxon>Thalassiosirales</taxon>
        <taxon>Thalassiosiraceae</taxon>
        <taxon>Thalassiosira</taxon>
    </lineage>
</organism>
<dbReference type="SMART" id="SM00220">
    <property type="entry name" value="S_TKc"/>
    <property type="match status" value="1"/>
</dbReference>
<keyword evidence="2" id="KW-0479">Metal-binding</keyword>
<dbReference type="PANTHER" id="PTHR44167">
    <property type="entry name" value="OVARIAN-SPECIFIC SERINE/THREONINE-PROTEIN KINASE LOK-RELATED"/>
    <property type="match status" value="1"/>
</dbReference>
<evidence type="ECO:0000256" key="3">
    <source>
        <dbReference type="ARBA" id="ARBA00022741"/>
    </source>
</evidence>
<dbReference type="SUPFAM" id="SSF81606">
    <property type="entry name" value="PP2C-like"/>
    <property type="match status" value="1"/>
</dbReference>
<accession>K0T7L8</accession>
<evidence type="ECO:0000256" key="2">
    <source>
        <dbReference type="ARBA" id="ARBA00022723"/>
    </source>
</evidence>
<reference evidence="12 13" key="1">
    <citation type="journal article" date="2012" name="Genome Biol.">
        <title>Genome and low-iron response of an oceanic diatom adapted to chronic iron limitation.</title>
        <authorList>
            <person name="Lommer M."/>
            <person name="Specht M."/>
            <person name="Roy A.S."/>
            <person name="Kraemer L."/>
            <person name="Andreson R."/>
            <person name="Gutowska M.A."/>
            <person name="Wolf J."/>
            <person name="Bergner S.V."/>
            <person name="Schilhabel M.B."/>
            <person name="Klostermeier U.C."/>
            <person name="Beiko R.G."/>
            <person name="Rosenstiel P."/>
            <person name="Hippler M."/>
            <person name="Laroche J."/>
        </authorList>
    </citation>
    <scope>NUCLEOTIDE SEQUENCE [LARGE SCALE GENOMIC DNA]</scope>
    <source>
        <strain evidence="12 13">CCMP1005</strain>
    </source>
</reference>
<keyword evidence="6 8" id="KW-0904">Protein phosphatase</keyword>
<dbReference type="Gene3D" id="1.10.510.10">
    <property type="entry name" value="Transferase(Phosphotransferase) domain 1"/>
    <property type="match status" value="1"/>
</dbReference>
<evidence type="ECO:0000256" key="4">
    <source>
        <dbReference type="ARBA" id="ARBA00022801"/>
    </source>
</evidence>
<keyword evidence="4 8" id="KW-0378">Hydrolase</keyword>
<evidence type="ECO:0000259" key="10">
    <source>
        <dbReference type="PROSITE" id="PS50011"/>
    </source>
</evidence>
<dbReference type="GO" id="GO:0004721">
    <property type="term" value="F:phosphoprotein phosphatase activity"/>
    <property type="evidence" value="ECO:0007669"/>
    <property type="project" value="UniProtKB-KW"/>
</dbReference>
<dbReference type="GO" id="GO:0016020">
    <property type="term" value="C:membrane"/>
    <property type="evidence" value="ECO:0007669"/>
    <property type="project" value="UniProtKB-SubCell"/>
</dbReference>
<proteinExistence type="inferred from homology"/>
<dbReference type="PROSITE" id="PS00107">
    <property type="entry name" value="PROTEIN_KINASE_ATP"/>
    <property type="match status" value="1"/>
</dbReference>